<feature type="compositionally biased region" description="Pro residues" evidence="8">
    <location>
        <begin position="1099"/>
        <end position="1108"/>
    </location>
</feature>
<feature type="active site" description="Glycyl thioester intermediate" evidence="7">
    <location>
        <position position="2312"/>
    </location>
</feature>
<dbReference type="EC" id="2.3.2.26" evidence="3"/>
<feature type="region of interest" description="Disordered" evidence="8">
    <location>
        <begin position="464"/>
        <end position="682"/>
    </location>
</feature>
<dbReference type="InterPro" id="IPR000569">
    <property type="entry name" value="HECT_dom"/>
</dbReference>
<evidence type="ECO:0000256" key="8">
    <source>
        <dbReference type="SAM" id="MobiDB-lite"/>
    </source>
</evidence>
<feature type="compositionally biased region" description="Acidic residues" evidence="8">
    <location>
        <begin position="545"/>
        <end position="558"/>
    </location>
</feature>
<feature type="compositionally biased region" description="Low complexity" evidence="8">
    <location>
        <begin position="853"/>
        <end position="896"/>
    </location>
</feature>
<feature type="compositionally biased region" description="Low complexity" evidence="8">
    <location>
        <begin position="60"/>
        <end position="104"/>
    </location>
</feature>
<dbReference type="Gene3D" id="3.30.2160.10">
    <property type="entry name" value="Hect, E3 ligase catalytic domain"/>
    <property type="match status" value="1"/>
</dbReference>
<dbReference type="InterPro" id="IPR050409">
    <property type="entry name" value="E3_ubiq-protein_ligase"/>
</dbReference>
<dbReference type="GO" id="GO:0005737">
    <property type="term" value="C:cytoplasm"/>
    <property type="evidence" value="ECO:0007669"/>
    <property type="project" value="TreeGrafter"/>
</dbReference>
<comment type="pathway">
    <text evidence="2">Protein modification; protein ubiquitination.</text>
</comment>
<dbReference type="PROSITE" id="PS50237">
    <property type="entry name" value="HECT"/>
    <property type="match status" value="1"/>
</dbReference>
<accession>A0AAW1NNB3</accession>
<feature type="compositionally biased region" description="Low complexity" evidence="8">
    <location>
        <begin position="1078"/>
        <end position="1098"/>
    </location>
</feature>
<feature type="region of interest" description="Disordered" evidence="8">
    <location>
        <begin position="853"/>
        <end position="956"/>
    </location>
</feature>
<sequence>GIGGTPMPVRQFLTYMAHVVQRDPDVFLQAVKATCVMEEHPGRVPMLSARKKTAPPADSGAAQQRPQDPARPAATPAPTQPGVPASLAGRLSLGGSAAPAGGQPRTPGASVPKTPSLQLAREKARPRQRATAMDTDATPSGAPPSTPGGAQMHVAMGVGPSAANGAAQQPGGTTAASTQPVQLTSIDHATLMQCVALKMLTDFTLMYGNCVGILLKRDAAESSFRDSGTSSRGAATPVRHTQAGPGHLFRHVMHTHLTLSVESEWVMHSLREPASFFLLSVCIRSAEGRRRITGEIVSTLSYHSEASASRLSKDAGDALSPSASELASTPFKAKPGWPSPCKVKTFVELIGSLLSASSNSGTLSRGPRPGAGPSLEMARAMKEGGVVKALTDALALMDLDHPKAVRVIGSILKPLEAPMLQQGRPSVALGLLAVVETSRCRILLGLEPRMLTWHAFPTEELEGHFHTSDSDEDHSMGMSHEGDSSGHDHDEDDDDEDDEDDEDDDEEDEHDHEDEDDDEDDEMGYPHEDGPPHGMGHLVGVHTSDEEDDEEEESDDDEHEMHAAGEDPLGLAVEEGGLEDGDAGADAEQMLGMDPRLAMELQDEGDDGEEDEEDPDDEDGVEDEQETDEEDGDSWRFDHQEEDMEDMEDGAAEPANFDDWAVPPLAAGGPRGAGAFTHHHFNGGPAHAPVPMMSLPNSTQHSLLQRPVAPLAGATVQVGIRGADTNAVQAALNQLSTEAMRAGLRPGQNGPEFVLPIDPSRIPGLQQQAGAFMAGGPRGMGGGGIDASSALQMSLETIMNNLAAPPPRPEPRVASNWGAVPLHRASNADLQLATQLEQPLVGALRQLIPAPEPAADAGASAQQQQAPVPAAAAGTAAEAGATPAPASAPAVQPPQQTEAAEGDAQQTGQQDHDMEGPAAPQEVAQPAASEQQQAAPQAAAEPVQAPVAPSAPADGNAMSEDAVAAAFANAMAAIAHPDPTTQAAQQDPAALAAALADEDVDMADAQEDAATVASRGDQDMSAAASEQGDDEPASEPVDPHLASLAEAAGIELAFLDALPPELRLEVLAAHGVSLASLQQATAAPQQQQQQPQQPQQPQSQPPPAPTPAPSAAAATDADTVGEEGGHVESRGPTTGAEGQGGDAQSAAAAAPAEPTASSAVEAPAGPSQPAEAVADEMEGIDPEFIAALPPDIQAEVLEQQRRECRRRQAAQQREAARQQAAAASGGANVAAAAADMDMATVLATFPPDLREEVLANADEEMLSSFSPALLAEAQAIRDRAHHRMHRDAMVGRRVGARVLASGAHEPLAPFPPSGSRLAAIGETWPGLAMGGPSGRGAGMAVPPTMGGGPLGAGGLSSELDTAPQVDETALLNLLAILKLPVQISKGALPRLFLNLSFSTDTSAALLRIMLGLLRDALATGDDNGGPNVSRDADRMEEESGVRRLEDALLQTEPSSSTAAPGSSQQPSATSCLLPKEPLSAYMSRRLLELFCTLARHHLRLASEAVCLQVPQKQSVPSAPVDRKGKSKAREPVETGSVGKEHGLEVVLQLLGTGLCRRSNAHLEQALHLLDVLLQSSKLHAQMLLGEIPPGTRPGHGIIQTARRSTGPPGGPATEPRDDMQFQFGALLTRRPPRNPAGADPTTSGRAISSALQAQRNAVVEVLSNLQEPLVGQLPALLGRQGLSETAYTRVSTIMRLLVEAAPKHKLLLLRCLQEELSRLSESAEGELRRLAATDPASSGTIVTGAGMLGGLILRMLQSVRVLVRLGMPKQPSLHGAPPVAQGSLEPEDAAALDSIAQQTGALWQALSEVIAAIEAAIPAPVPGQGEGASRVLPPGAASVLPLVEAFFVLAGTRVAHLPPPENLPSLSTRPSAILADLSRESSVPMELAGAEPTPTPSRAASVAASIDVAQDRAALDVHLTFLRFAERHRQLVNMLLRHNSALLQGSLAPLLRMPRLIDFDNKRNFFRSRVRAASNEDRHYNTLRIHVRRDHVFEDSFHQLRLRLPEEMRAKLSVHFQGEEGIDAGGVSREWYQVMAREMFNPNFSLFVPTPEGGTTFQPNPNSVVQNDEQRGTNHLDFFKFVGRVVGKALHDGQFIDAYFTRSFYKHMLGQPLTYQDIEAVDPDFYKNLRWMLENDITDVLDLTFTEETDYFGRKQLVELKPDGANLRVTDANKREYVNLVAQHRMTTVIRAQINSFLTGFWDLVPKDLISMFNDHELELLISGLPEIDVGDLRANTEYAGYSAASRVVQWFWEVVGELDKEDLALLVQFVTGTSKVPLDGFKALQGISGPQKFQIHKSYGPSDRLPSAHTCFNQLDLIEYDTKENLRERLLMALHEGSVGFGFG</sequence>
<keyword evidence="11" id="KW-1185">Reference proteome</keyword>
<dbReference type="Gene3D" id="3.90.1750.10">
    <property type="entry name" value="Hect, E3 ligase catalytic domains"/>
    <property type="match status" value="1"/>
</dbReference>
<feature type="region of interest" description="Disordered" evidence="8">
    <location>
        <begin position="1511"/>
        <end position="1536"/>
    </location>
</feature>
<comment type="catalytic activity">
    <reaction evidence="1">
        <text>S-ubiquitinyl-[E2 ubiquitin-conjugating enzyme]-L-cysteine + [acceptor protein]-L-lysine = [E2 ubiquitin-conjugating enzyme]-L-cysteine + N(6)-ubiquitinyl-[acceptor protein]-L-lysine.</text>
        <dbReference type="EC" id="2.3.2.26"/>
    </reaction>
</comment>
<protein>
    <recommendedName>
        <fullName evidence="3">HECT-type E3 ubiquitin transferase</fullName>
        <ecNumber evidence="3">2.3.2.26</ecNumber>
    </recommendedName>
</protein>
<dbReference type="GO" id="GO:0000209">
    <property type="term" value="P:protein polyubiquitination"/>
    <property type="evidence" value="ECO:0007669"/>
    <property type="project" value="TreeGrafter"/>
</dbReference>
<feature type="region of interest" description="Disordered" evidence="8">
    <location>
        <begin position="1420"/>
        <end position="1471"/>
    </location>
</feature>
<evidence type="ECO:0000256" key="2">
    <source>
        <dbReference type="ARBA" id="ARBA00004906"/>
    </source>
</evidence>
<dbReference type="Gene3D" id="3.30.2410.10">
    <property type="entry name" value="Hect, E3 ligase catalytic domain"/>
    <property type="match status" value="1"/>
</dbReference>
<dbReference type="GO" id="GO:0061630">
    <property type="term" value="F:ubiquitin protein ligase activity"/>
    <property type="evidence" value="ECO:0007669"/>
    <property type="project" value="UniProtKB-EC"/>
</dbReference>
<keyword evidence="4" id="KW-0808">Transferase</keyword>
<proteinExistence type="inferred from homology"/>
<feature type="compositionally biased region" description="Acidic residues" evidence="8">
    <location>
        <begin position="640"/>
        <end position="651"/>
    </location>
</feature>
<evidence type="ECO:0000256" key="3">
    <source>
        <dbReference type="ARBA" id="ARBA00012485"/>
    </source>
</evidence>
<organism evidence="10 11">
    <name type="scientific">Symbiochloris irregularis</name>
    <dbReference type="NCBI Taxonomy" id="706552"/>
    <lineage>
        <taxon>Eukaryota</taxon>
        <taxon>Viridiplantae</taxon>
        <taxon>Chlorophyta</taxon>
        <taxon>core chlorophytes</taxon>
        <taxon>Trebouxiophyceae</taxon>
        <taxon>Trebouxiales</taxon>
        <taxon>Trebouxiaceae</taxon>
        <taxon>Symbiochloris</taxon>
    </lineage>
</organism>
<dbReference type="PANTHER" id="PTHR11254">
    <property type="entry name" value="HECT DOMAIN UBIQUITIN-PROTEIN LIGASE"/>
    <property type="match status" value="1"/>
</dbReference>
<dbReference type="Pfam" id="PF00632">
    <property type="entry name" value="HECT"/>
    <property type="match status" value="1"/>
</dbReference>
<evidence type="ECO:0000313" key="11">
    <source>
        <dbReference type="Proteomes" id="UP001465755"/>
    </source>
</evidence>
<keyword evidence="5 7" id="KW-0833">Ubl conjugation pathway</keyword>
<dbReference type="Pfam" id="PF14377">
    <property type="entry name" value="UBM"/>
    <property type="match status" value="3"/>
</dbReference>
<evidence type="ECO:0000256" key="6">
    <source>
        <dbReference type="ARBA" id="ARBA00034494"/>
    </source>
</evidence>
<evidence type="ECO:0000256" key="5">
    <source>
        <dbReference type="ARBA" id="ARBA00022786"/>
    </source>
</evidence>
<evidence type="ECO:0000313" key="10">
    <source>
        <dbReference type="EMBL" id="KAK9785185.1"/>
    </source>
</evidence>
<feature type="region of interest" description="Disordered" evidence="8">
    <location>
        <begin position="42"/>
        <end position="178"/>
    </location>
</feature>
<evidence type="ECO:0000259" key="9">
    <source>
        <dbReference type="PROSITE" id="PS50237"/>
    </source>
</evidence>
<feature type="non-terminal residue" evidence="10">
    <location>
        <position position="1"/>
    </location>
</feature>
<feature type="domain" description="HECT" evidence="9">
    <location>
        <begin position="2004"/>
        <end position="2345"/>
    </location>
</feature>
<dbReference type="Proteomes" id="UP001465755">
    <property type="component" value="Unassembled WGS sequence"/>
</dbReference>
<gene>
    <name evidence="10" type="ORF">WJX73_010540</name>
</gene>
<feature type="compositionally biased region" description="Low complexity" evidence="8">
    <location>
        <begin position="917"/>
        <end position="953"/>
    </location>
</feature>
<evidence type="ECO:0000256" key="1">
    <source>
        <dbReference type="ARBA" id="ARBA00000885"/>
    </source>
</evidence>
<feature type="compositionally biased region" description="Acidic residues" evidence="8">
    <location>
        <begin position="490"/>
        <end position="523"/>
    </location>
</feature>
<dbReference type="PANTHER" id="PTHR11254:SF67">
    <property type="entry name" value="E3 UBIQUITIN-PROTEIN LIGASE HUWE1"/>
    <property type="match status" value="1"/>
</dbReference>
<dbReference type="CDD" id="cd00078">
    <property type="entry name" value="HECTc"/>
    <property type="match status" value="1"/>
</dbReference>
<dbReference type="FunFam" id="3.90.1750.10:FF:000003">
    <property type="entry name" value="E3 ubiquitin-protein ligase UPL1"/>
    <property type="match status" value="1"/>
</dbReference>
<evidence type="ECO:0000256" key="4">
    <source>
        <dbReference type="ARBA" id="ARBA00022679"/>
    </source>
</evidence>
<feature type="compositionally biased region" description="Polar residues" evidence="8">
    <location>
        <begin position="1451"/>
        <end position="1470"/>
    </location>
</feature>
<comment type="caution">
    <text evidence="10">The sequence shown here is derived from an EMBL/GenBank/DDBJ whole genome shotgun (WGS) entry which is preliminary data.</text>
</comment>
<feature type="compositionally biased region" description="Acidic residues" evidence="8">
    <location>
        <begin position="576"/>
        <end position="585"/>
    </location>
</feature>
<feature type="region of interest" description="Disordered" evidence="8">
    <location>
        <begin position="1078"/>
        <end position="1172"/>
    </location>
</feature>
<feature type="compositionally biased region" description="Basic and acidic residues" evidence="8">
    <location>
        <begin position="464"/>
        <end position="489"/>
    </location>
</feature>
<dbReference type="GO" id="GO:0006511">
    <property type="term" value="P:ubiquitin-dependent protein catabolic process"/>
    <property type="evidence" value="ECO:0007669"/>
    <property type="project" value="TreeGrafter"/>
</dbReference>
<comment type="similarity">
    <text evidence="6">Belongs to the UPL family. TOM1/PTR1 subfamily.</text>
</comment>
<dbReference type="EMBL" id="JALJOQ010000314">
    <property type="protein sequence ID" value="KAK9785185.1"/>
    <property type="molecule type" value="Genomic_DNA"/>
</dbReference>
<feature type="compositionally biased region" description="Basic and acidic residues" evidence="8">
    <location>
        <begin position="1520"/>
        <end position="1536"/>
    </location>
</feature>
<dbReference type="InterPro" id="IPR025527">
    <property type="entry name" value="HUWE1/Rev1_UBM"/>
</dbReference>
<name>A0AAW1NNB3_9CHLO</name>
<evidence type="ECO:0000256" key="7">
    <source>
        <dbReference type="PROSITE-ProRule" id="PRU00104"/>
    </source>
</evidence>
<feature type="compositionally biased region" description="Low complexity" evidence="8">
    <location>
        <begin position="159"/>
        <end position="178"/>
    </location>
</feature>
<reference evidence="10 11" key="1">
    <citation type="journal article" date="2024" name="Nat. Commun.">
        <title>Phylogenomics reveals the evolutionary origins of lichenization in chlorophyte algae.</title>
        <authorList>
            <person name="Puginier C."/>
            <person name="Libourel C."/>
            <person name="Otte J."/>
            <person name="Skaloud P."/>
            <person name="Haon M."/>
            <person name="Grisel S."/>
            <person name="Petersen M."/>
            <person name="Berrin J.G."/>
            <person name="Delaux P.M."/>
            <person name="Dal Grande F."/>
            <person name="Keller J."/>
        </authorList>
    </citation>
    <scope>NUCLEOTIDE SEQUENCE [LARGE SCALE GENOMIC DNA]</scope>
    <source>
        <strain evidence="10 11">SAG 2036</strain>
    </source>
</reference>
<dbReference type="SMART" id="SM00119">
    <property type="entry name" value="HECTc"/>
    <property type="match status" value="1"/>
</dbReference>
<feature type="compositionally biased region" description="Basic and acidic residues" evidence="8">
    <location>
        <begin position="1430"/>
        <end position="1446"/>
    </location>
</feature>
<dbReference type="InterPro" id="IPR035983">
    <property type="entry name" value="Hect_E3_ubiquitin_ligase"/>
</dbReference>
<feature type="compositionally biased region" description="Low complexity" evidence="8">
    <location>
        <begin position="1142"/>
        <end position="1164"/>
    </location>
</feature>
<dbReference type="FunFam" id="3.30.2160.10:FF:000001">
    <property type="entry name" value="E3 ubiquitin-protein ligase NEDD4-like"/>
    <property type="match status" value="1"/>
</dbReference>
<dbReference type="SUPFAM" id="SSF56204">
    <property type="entry name" value="Hect, E3 ligase catalytic domain"/>
    <property type="match status" value="1"/>
</dbReference>
<feature type="compositionally biased region" description="Acidic residues" evidence="8">
    <location>
        <begin position="601"/>
        <end position="632"/>
    </location>
</feature>
<feature type="region of interest" description="Disordered" evidence="8">
    <location>
        <begin position="1005"/>
        <end position="1042"/>
    </location>
</feature>
<dbReference type="FunFam" id="3.30.2410.10:FF:000009">
    <property type="entry name" value="Probable E3 ubiquitin-protein ligase HECTD2"/>
    <property type="match status" value="1"/>
</dbReference>